<comment type="domain">
    <text evidence="10">The Q motif is unique to and characteristic of the DEAD box family of RNA helicases and controls ATP binding and hydrolysis.</text>
</comment>
<feature type="domain" description="DEAD-box RNA helicase Q" evidence="14">
    <location>
        <begin position="103"/>
        <end position="131"/>
    </location>
</feature>
<feature type="short sequence motif" description="Q motif" evidence="8">
    <location>
        <begin position="103"/>
        <end position="131"/>
    </location>
</feature>
<dbReference type="InterPro" id="IPR014014">
    <property type="entry name" value="RNA_helicase_DEAD_Q_motif"/>
</dbReference>
<feature type="domain" description="Helicase ATP-binding" evidence="12">
    <location>
        <begin position="134"/>
        <end position="309"/>
    </location>
</feature>
<dbReference type="EnsemblPlants" id="OBART03G37830.1">
    <property type="protein sequence ID" value="OBART03G37830.1"/>
    <property type="gene ID" value="OBART03G37830"/>
</dbReference>
<evidence type="ECO:0000313" key="16">
    <source>
        <dbReference type="Proteomes" id="UP000026960"/>
    </source>
</evidence>
<dbReference type="PaxDb" id="65489-OBART03G37830.1"/>
<evidence type="ECO:0000256" key="4">
    <source>
        <dbReference type="ARBA" id="ARBA00022840"/>
    </source>
</evidence>
<dbReference type="InterPro" id="IPR001650">
    <property type="entry name" value="Helicase_C-like"/>
</dbReference>
<dbReference type="AlphaFoldDB" id="A0A0D3FQB7"/>
<evidence type="ECO:0000256" key="11">
    <source>
        <dbReference type="SAM" id="MobiDB-lite"/>
    </source>
</evidence>
<reference evidence="15" key="1">
    <citation type="journal article" date="2009" name="Rice">
        <title>De Novo Next Generation Sequencing of Plant Genomes.</title>
        <authorList>
            <person name="Rounsley S."/>
            <person name="Marri P.R."/>
            <person name="Yu Y."/>
            <person name="He R."/>
            <person name="Sisneros N."/>
            <person name="Goicoechea J.L."/>
            <person name="Lee S.J."/>
            <person name="Angelova A."/>
            <person name="Kudrna D."/>
            <person name="Luo M."/>
            <person name="Affourtit J."/>
            <person name="Desany B."/>
            <person name="Knight J."/>
            <person name="Niazi F."/>
            <person name="Egholm M."/>
            <person name="Wing R.A."/>
        </authorList>
    </citation>
    <scope>NUCLEOTIDE SEQUENCE [LARGE SCALE GENOMIC DNA]</scope>
    <source>
        <strain evidence="15">cv. IRGC 105608</strain>
    </source>
</reference>
<dbReference type="InterPro" id="IPR011545">
    <property type="entry name" value="DEAD/DEAH_box_helicase_dom"/>
</dbReference>
<dbReference type="PROSITE" id="PS51195">
    <property type="entry name" value="Q_MOTIF"/>
    <property type="match status" value="1"/>
</dbReference>
<dbReference type="InterPro" id="IPR027417">
    <property type="entry name" value="P-loop_NTPase"/>
</dbReference>
<sequence>MAPAPATTSSSKRSKKRKQPVAPPPESDSESEELSYDTAAADEEEGEEEAPNQMEELEEEEEEEEEEQEEEKKEKKQKKEMSKEKKRKKEKGNEGGSGILTNMLFSELGVSEPTARAIREMNYTYLTQIQARSIPHLLNGKDVMGAAKTGSGKTLAFLIPAIEMLHHAHFMPRNGTGVVVVCPTRELAIQTHNVAKELMKYHSQTLGYIIGGNGRRGEADQLAKGVNLLVATPGRLLDHLQNTKGFIYRRLKCLIIDEADRLLEQNFEEDMKQIFKRLPLNRQTVLFSATQTEQVKEFAKLSFEKNEESTSKPVYVGVDDAETNATVEGLQQGYCVIDSARRFLVLYAFLKKKQNKKVMVFFSSCNSVKFHAELLNFLQIECSDIHGKQKQQKRTTTFFNFCKAEKGILLCTNVAARGLDIPDVDFIVQYDPPDEPKDYIHRVGRTARGEKGKGEALLFLLPQELKFLIYLKAAKISLTELVFNENKVPNLQSHLENIVGENYFLNQSAKEAYRSYILAYDSHSMKDIFDVHNLNLKDVAASFCFKNPPKVNIDLESSASKHRRKMRKVDGGRRHGISAANPYGRKGAASFLALASCNAFTSLARQAPASSRGFLAVRCSPTSAGTRSTSGSSLSTAANISWSSTSRWILAMDLNDISIFLSILPVLISAGSRSSTWFVVSTISRSSPNADHSPSMKFSSPDSVTLLSPSSLSASVGSWPVRLLEQSTSSMTMMDLLVVWMSSLRRSLAMAATIVDFPVPGGPCSR</sequence>
<dbReference type="SUPFAM" id="SSF52540">
    <property type="entry name" value="P-loop containing nucleoside triphosphate hydrolases"/>
    <property type="match status" value="1"/>
</dbReference>
<evidence type="ECO:0000256" key="2">
    <source>
        <dbReference type="ARBA" id="ARBA00022801"/>
    </source>
</evidence>
<dbReference type="GO" id="GO:0005524">
    <property type="term" value="F:ATP binding"/>
    <property type="evidence" value="ECO:0007669"/>
    <property type="project" value="UniProtKB-UniRule"/>
</dbReference>
<feature type="region of interest" description="Disordered" evidence="11">
    <location>
        <begin position="1"/>
        <end position="99"/>
    </location>
</feature>
<dbReference type="CDD" id="cd18787">
    <property type="entry name" value="SF2_C_DEAD"/>
    <property type="match status" value="1"/>
</dbReference>
<dbReference type="PROSITE" id="PS51194">
    <property type="entry name" value="HELICASE_CTER"/>
    <property type="match status" value="1"/>
</dbReference>
<accession>A0A0D3FQB7</accession>
<keyword evidence="2 9" id="KW-0378">Hydrolase</keyword>
<dbReference type="InterPro" id="IPR000629">
    <property type="entry name" value="RNA-helicase_DEAD-box_CS"/>
</dbReference>
<evidence type="ECO:0000256" key="9">
    <source>
        <dbReference type="RuleBase" id="RU000492"/>
    </source>
</evidence>
<organism evidence="15">
    <name type="scientific">Oryza barthii</name>
    <dbReference type="NCBI Taxonomy" id="65489"/>
    <lineage>
        <taxon>Eukaryota</taxon>
        <taxon>Viridiplantae</taxon>
        <taxon>Streptophyta</taxon>
        <taxon>Embryophyta</taxon>
        <taxon>Tracheophyta</taxon>
        <taxon>Spermatophyta</taxon>
        <taxon>Magnoliopsida</taxon>
        <taxon>Liliopsida</taxon>
        <taxon>Poales</taxon>
        <taxon>Poaceae</taxon>
        <taxon>BOP clade</taxon>
        <taxon>Oryzoideae</taxon>
        <taxon>Oryzeae</taxon>
        <taxon>Oryzinae</taxon>
        <taxon>Oryza</taxon>
    </lineage>
</organism>
<protein>
    <recommendedName>
        <fullName evidence="10">ATP-dependent RNA helicase</fullName>
        <ecNumber evidence="10">3.6.4.13</ecNumber>
    </recommendedName>
</protein>
<proteinExistence type="inferred from homology"/>
<dbReference type="Pfam" id="PF13959">
    <property type="entry name" value="CTE_SPB4"/>
    <property type="match status" value="1"/>
</dbReference>
<evidence type="ECO:0000259" key="13">
    <source>
        <dbReference type="PROSITE" id="PS51194"/>
    </source>
</evidence>
<dbReference type="Pfam" id="PF00270">
    <property type="entry name" value="DEAD"/>
    <property type="match status" value="1"/>
</dbReference>
<keyword evidence="5 10" id="KW-0694">RNA-binding</keyword>
<dbReference type="InterPro" id="IPR014001">
    <property type="entry name" value="Helicase_ATP-bd"/>
</dbReference>
<feature type="compositionally biased region" description="Basic and acidic residues" evidence="11">
    <location>
        <begin position="70"/>
        <end position="83"/>
    </location>
</feature>
<name>A0A0D3FQB7_9ORYZ</name>
<keyword evidence="4 9" id="KW-0067">ATP-binding</keyword>
<dbReference type="Gramene" id="OBART03G37830.1">
    <property type="protein sequence ID" value="OBART03G37830.1"/>
    <property type="gene ID" value="OBART03G37830"/>
</dbReference>
<dbReference type="PANTHER" id="PTHR24031">
    <property type="entry name" value="RNA HELICASE"/>
    <property type="match status" value="1"/>
</dbReference>
<dbReference type="eggNOG" id="KOG0342">
    <property type="taxonomic scope" value="Eukaryota"/>
</dbReference>
<keyword evidence="16" id="KW-1185">Reference proteome</keyword>
<dbReference type="Proteomes" id="UP000026960">
    <property type="component" value="Chromosome 3"/>
</dbReference>
<evidence type="ECO:0000256" key="10">
    <source>
        <dbReference type="RuleBase" id="RU365068"/>
    </source>
</evidence>
<feature type="domain" description="Helicase C-terminal" evidence="13">
    <location>
        <begin position="342"/>
        <end position="495"/>
    </location>
</feature>
<dbReference type="FunFam" id="3.40.50.300:FF:000379">
    <property type="entry name" value="RNA helicase"/>
    <property type="match status" value="1"/>
</dbReference>
<dbReference type="PROSITE" id="PS51192">
    <property type="entry name" value="HELICASE_ATP_BIND_1"/>
    <property type="match status" value="1"/>
</dbReference>
<dbReference type="PROSITE" id="PS00039">
    <property type="entry name" value="DEAD_ATP_HELICASE"/>
    <property type="match status" value="1"/>
</dbReference>
<evidence type="ECO:0000256" key="8">
    <source>
        <dbReference type="PROSITE-ProRule" id="PRU00552"/>
    </source>
</evidence>
<evidence type="ECO:0000259" key="14">
    <source>
        <dbReference type="PROSITE" id="PS51195"/>
    </source>
</evidence>
<dbReference type="SMART" id="SM00490">
    <property type="entry name" value="HELICc"/>
    <property type="match status" value="1"/>
</dbReference>
<comment type="function">
    <text evidence="10">RNA helicase.</text>
</comment>
<dbReference type="HOGENOM" id="CLU_003041_26_5_1"/>
<keyword evidence="1 9" id="KW-0547">Nucleotide-binding</keyword>
<evidence type="ECO:0000313" key="15">
    <source>
        <dbReference type="EnsemblPlants" id="OBART03G37830.1"/>
    </source>
</evidence>
<dbReference type="GO" id="GO:0003724">
    <property type="term" value="F:RNA helicase activity"/>
    <property type="evidence" value="ECO:0007669"/>
    <property type="project" value="UniProtKB-EC"/>
</dbReference>
<reference evidence="15" key="2">
    <citation type="submission" date="2015-03" db="UniProtKB">
        <authorList>
            <consortium name="EnsemblPlants"/>
        </authorList>
    </citation>
    <scope>IDENTIFICATION</scope>
</reference>
<dbReference type="Pfam" id="PF00271">
    <property type="entry name" value="Helicase_C"/>
    <property type="match status" value="1"/>
</dbReference>
<dbReference type="STRING" id="65489.A0A0D3FQB7"/>
<evidence type="ECO:0000256" key="5">
    <source>
        <dbReference type="ARBA" id="ARBA00022884"/>
    </source>
</evidence>
<dbReference type="EC" id="3.6.4.13" evidence="10"/>
<dbReference type="Gene3D" id="3.40.50.300">
    <property type="entry name" value="P-loop containing nucleotide triphosphate hydrolases"/>
    <property type="match status" value="2"/>
</dbReference>
<dbReference type="CDD" id="cd17942">
    <property type="entry name" value="DEADc_DDX18"/>
    <property type="match status" value="1"/>
</dbReference>
<evidence type="ECO:0000259" key="12">
    <source>
        <dbReference type="PROSITE" id="PS51192"/>
    </source>
</evidence>
<comment type="similarity">
    <text evidence="6">Belongs to the DEAD box helicase family. DDX18/HAS1 subfamily.</text>
</comment>
<keyword evidence="3 9" id="KW-0347">Helicase</keyword>
<dbReference type="SMART" id="SM01178">
    <property type="entry name" value="DUF4217"/>
    <property type="match status" value="1"/>
</dbReference>
<comment type="catalytic activity">
    <reaction evidence="7 10">
        <text>ATP + H2O = ADP + phosphate + H(+)</text>
        <dbReference type="Rhea" id="RHEA:13065"/>
        <dbReference type="ChEBI" id="CHEBI:15377"/>
        <dbReference type="ChEBI" id="CHEBI:15378"/>
        <dbReference type="ChEBI" id="CHEBI:30616"/>
        <dbReference type="ChEBI" id="CHEBI:43474"/>
        <dbReference type="ChEBI" id="CHEBI:456216"/>
        <dbReference type="EC" id="3.6.4.13"/>
    </reaction>
</comment>
<dbReference type="GO" id="GO:0003723">
    <property type="term" value="F:RNA binding"/>
    <property type="evidence" value="ECO:0007669"/>
    <property type="project" value="UniProtKB-UniRule"/>
</dbReference>
<evidence type="ECO:0000256" key="3">
    <source>
        <dbReference type="ARBA" id="ARBA00022806"/>
    </source>
</evidence>
<dbReference type="InterPro" id="IPR025313">
    <property type="entry name" value="SPB4-like_CTE"/>
</dbReference>
<dbReference type="SMART" id="SM00487">
    <property type="entry name" value="DEXDc"/>
    <property type="match status" value="1"/>
</dbReference>
<evidence type="ECO:0000256" key="7">
    <source>
        <dbReference type="ARBA" id="ARBA00047984"/>
    </source>
</evidence>
<evidence type="ECO:0000256" key="1">
    <source>
        <dbReference type="ARBA" id="ARBA00022741"/>
    </source>
</evidence>
<feature type="compositionally biased region" description="Acidic residues" evidence="11">
    <location>
        <begin position="27"/>
        <end position="69"/>
    </location>
</feature>
<dbReference type="GO" id="GO:0016887">
    <property type="term" value="F:ATP hydrolysis activity"/>
    <property type="evidence" value="ECO:0007669"/>
    <property type="project" value="RHEA"/>
</dbReference>
<dbReference type="InterPro" id="IPR044773">
    <property type="entry name" value="DDX18/Has1_DEADc"/>
</dbReference>
<feature type="region of interest" description="Disordered" evidence="11">
    <location>
        <begin position="558"/>
        <end position="581"/>
    </location>
</feature>
<evidence type="ECO:0000256" key="6">
    <source>
        <dbReference type="ARBA" id="ARBA00024357"/>
    </source>
</evidence>